<proteinExistence type="predicted"/>
<dbReference type="Gramene" id="MELO3C009228.2.1">
    <property type="protein sequence ID" value="MELO3C009228.2.1"/>
    <property type="gene ID" value="MELO3C009228.2"/>
</dbReference>
<reference evidence="2" key="1">
    <citation type="submission" date="2023-03" db="UniProtKB">
        <authorList>
            <consortium name="EnsemblPlants"/>
        </authorList>
    </citation>
    <scope>IDENTIFICATION</scope>
</reference>
<evidence type="ECO:0000256" key="1">
    <source>
        <dbReference type="SAM" id="MobiDB-lite"/>
    </source>
</evidence>
<protein>
    <submittedName>
        <fullName evidence="2">Uncharacterized protein</fullName>
    </submittedName>
</protein>
<dbReference type="AlphaFoldDB" id="A0A9I9CVY9"/>
<dbReference type="EnsemblPlants" id="MELO3C009228.2.1">
    <property type="protein sequence ID" value="MELO3C009228.2.1"/>
    <property type="gene ID" value="MELO3C009228.2"/>
</dbReference>
<organism evidence="2">
    <name type="scientific">Cucumis melo</name>
    <name type="common">Muskmelon</name>
    <dbReference type="NCBI Taxonomy" id="3656"/>
    <lineage>
        <taxon>Eukaryota</taxon>
        <taxon>Viridiplantae</taxon>
        <taxon>Streptophyta</taxon>
        <taxon>Embryophyta</taxon>
        <taxon>Tracheophyta</taxon>
        <taxon>Spermatophyta</taxon>
        <taxon>Magnoliopsida</taxon>
        <taxon>eudicotyledons</taxon>
        <taxon>Gunneridae</taxon>
        <taxon>Pentapetalae</taxon>
        <taxon>rosids</taxon>
        <taxon>fabids</taxon>
        <taxon>Cucurbitales</taxon>
        <taxon>Cucurbitaceae</taxon>
        <taxon>Benincaseae</taxon>
        <taxon>Cucumis</taxon>
    </lineage>
</organism>
<accession>A0A9I9CVY9</accession>
<feature type="compositionally biased region" description="Basic residues" evidence="1">
    <location>
        <begin position="27"/>
        <end position="38"/>
    </location>
</feature>
<evidence type="ECO:0000313" key="2">
    <source>
        <dbReference type="EnsemblPlants" id="MELO3C009228.2.1"/>
    </source>
</evidence>
<name>A0A9I9CVY9_CUCME</name>
<feature type="compositionally biased region" description="Gly residues" evidence="1">
    <location>
        <begin position="39"/>
        <end position="50"/>
    </location>
</feature>
<sequence>MSPMNYCICFGAQKKKKSNNQTDGHKGGRKFRPPRGHGGRAAGGGSGAGNGNLAVLTDHDGGVALAATTLGFAVAAAALVDAGEHGGSCGGGECGGGGCGGG</sequence>
<feature type="region of interest" description="Disordered" evidence="1">
    <location>
        <begin position="15"/>
        <end position="50"/>
    </location>
</feature>